<evidence type="ECO:0000313" key="4">
    <source>
        <dbReference type="Proteomes" id="UP001305746"/>
    </source>
</evidence>
<feature type="region of interest" description="Disordered" evidence="1">
    <location>
        <begin position="1"/>
        <end position="23"/>
    </location>
</feature>
<dbReference type="Gene3D" id="2.40.10.220">
    <property type="entry name" value="predicted glycosyltransferase like domains"/>
    <property type="match status" value="1"/>
</dbReference>
<keyword evidence="4" id="KW-1185">Reference proteome</keyword>
<dbReference type="SUPFAM" id="SSF141371">
    <property type="entry name" value="PilZ domain-like"/>
    <property type="match status" value="1"/>
</dbReference>
<reference evidence="3 4" key="1">
    <citation type="submission" date="2023-12" db="EMBL/GenBank/DDBJ databases">
        <title>Marinobacter qingdaonensis sp. nov., isolated from the intertidal sediment of Qingdao, PR China.</title>
        <authorList>
            <person name="Li Y."/>
        </authorList>
    </citation>
    <scope>NUCLEOTIDE SEQUENCE [LARGE SCALE GENOMIC DNA]</scope>
    <source>
        <strain evidence="3 4">ASW11-75</strain>
    </source>
</reference>
<sequence length="135" mass="14626">MTEADYSFGNPDEGRPGPDNRSDYRLTATARVVLELESKAPDASGSERARDLACRLRDISARGMSLFSREPLSIGALLPAQVSLGQRSESFTLMVEVVWCRPSQSQFLVGCQVLDSAGTAYVEWVEAVAQALAAE</sequence>
<dbReference type="Pfam" id="PF07238">
    <property type="entry name" value="PilZ"/>
    <property type="match status" value="1"/>
</dbReference>
<accession>A0ABU5P1M1</accession>
<comment type="caution">
    <text evidence="3">The sequence shown here is derived from an EMBL/GenBank/DDBJ whole genome shotgun (WGS) entry which is preliminary data.</text>
</comment>
<evidence type="ECO:0000259" key="2">
    <source>
        <dbReference type="Pfam" id="PF07238"/>
    </source>
</evidence>
<feature type="compositionally biased region" description="Basic and acidic residues" evidence="1">
    <location>
        <begin position="12"/>
        <end position="23"/>
    </location>
</feature>
<evidence type="ECO:0000256" key="1">
    <source>
        <dbReference type="SAM" id="MobiDB-lite"/>
    </source>
</evidence>
<dbReference type="EMBL" id="JAYDCJ010000003">
    <property type="protein sequence ID" value="MEA1081940.1"/>
    <property type="molecule type" value="Genomic_DNA"/>
</dbReference>
<gene>
    <name evidence="3" type="ORF">U5822_14790</name>
</gene>
<dbReference type="RefSeq" id="WP_322856375.1">
    <property type="nucleotide sequence ID" value="NZ_JAYDCJ010000003.1"/>
</dbReference>
<dbReference type="Proteomes" id="UP001305746">
    <property type="component" value="Unassembled WGS sequence"/>
</dbReference>
<name>A0ABU5P1M1_9GAMM</name>
<dbReference type="InterPro" id="IPR009875">
    <property type="entry name" value="PilZ_domain"/>
</dbReference>
<feature type="domain" description="PilZ" evidence="2">
    <location>
        <begin position="21"/>
        <end position="115"/>
    </location>
</feature>
<protein>
    <submittedName>
        <fullName evidence="3">PilZ domain-containing protein</fullName>
    </submittedName>
</protein>
<proteinExistence type="predicted"/>
<evidence type="ECO:0000313" key="3">
    <source>
        <dbReference type="EMBL" id="MEA1081940.1"/>
    </source>
</evidence>
<organism evidence="3 4">
    <name type="scientific">Marinobacter qingdaonensis</name>
    <dbReference type="NCBI Taxonomy" id="3108486"/>
    <lineage>
        <taxon>Bacteria</taxon>
        <taxon>Pseudomonadati</taxon>
        <taxon>Pseudomonadota</taxon>
        <taxon>Gammaproteobacteria</taxon>
        <taxon>Pseudomonadales</taxon>
        <taxon>Marinobacteraceae</taxon>
        <taxon>Marinobacter</taxon>
    </lineage>
</organism>